<accession>Q6YZE4</accession>
<organism evidence="1 2">
    <name type="scientific">Oryza sativa subsp. japonica</name>
    <name type="common">Rice</name>
    <dbReference type="NCBI Taxonomy" id="39947"/>
    <lineage>
        <taxon>Eukaryota</taxon>
        <taxon>Viridiplantae</taxon>
        <taxon>Streptophyta</taxon>
        <taxon>Embryophyta</taxon>
        <taxon>Tracheophyta</taxon>
        <taxon>Spermatophyta</taxon>
        <taxon>Magnoliopsida</taxon>
        <taxon>Liliopsida</taxon>
        <taxon>Poales</taxon>
        <taxon>Poaceae</taxon>
        <taxon>BOP clade</taxon>
        <taxon>Oryzoideae</taxon>
        <taxon>Oryzeae</taxon>
        <taxon>Oryzinae</taxon>
        <taxon>Oryza</taxon>
        <taxon>Oryza sativa</taxon>
    </lineage>
</organism>
<dbReference type="AlphaFoldDB" id="Q6YZE4"/>
<evidence type="ECO:0000313" key="2">
    <source>
        <dbReference type="Proteomes" id="UP000000763"/>
    </source>
</evidence>
<gene>
    <name evidence="1" type="primary">P0702E04.14</name>
</gene>
<dbReference type="EMBL" id="AP005529">
    <property type="protein sequence ID" value="BAD11645.1"/>
    <property type="molecule type" value="Genomic_DNA"/>
</dbReference>
<proteinExistence type="predicted"/>
<reference evidence="2" key="2">
    <citation type="journal article" date="2008" name="Nucleic Acids Res.">
        <title>The rice annotation project database (RAP-DB): 2008 update.</title>
        <authorList>
            <consortium name="The rice annotation project (RAP)"/>
        </authorList>
    </citation>
    <scope>GENOME REANNOTATION</scope>
    <source>
        <strain evidence="2">cv. Nipponbare</strain>
    </source>
</reference>
<protein>
    <submittedName>
        <fullName evidence="1">Uncharacterized protein</fullName>
    </submittedName>
</protein>
<reference evidence="2" key="1">
    <citation type="journal article" date="2005" name="Nature">
        <title>The map-based sequence of the rice genome.</title>
        <authorList>
            <consortium name="International rice genome sequencing project (IRGSP)"/>
            <person name="Matsumoto T."/>
            <person name="Wu J."/>
            <person name="Kanamori H."/>
            <person name="Katayose Y."/>
            <person name="Fujisawa M."/>
            <person name="Namiki N."/>
            <person name="Mizuno H."/>
            <person name="Yamamoto K."/>
            <person name="Antonio B.A."/>
            <person name="Baba T."/>
            <person name="Sakata K."/>
            <person name="Nagamura Y."/>
            <person name="Aoki H."/>
            <person name="Arikawa K."/>
            <person name="Arita K."/>
            <person name="Bito T."/>
            <person name="Chiden Y."/>
            <person name="Fujitsuka N."/>
            <person name="Fukunaka R."/>
            <person name="Hamada M."/>
            <person name="Harada C."/>
            <person name="Hayashi A."/>
            <person name="Hijishita S."/>
            <person name="Honda M."/>
            <person name="Hosokawa S."/>
            <person name="Ichikawa Y."/>
            <person name="Idonuma A."/>
            <person name="Iijima M."/>
            <person name="Ikeda M."/>
            <person name="Ikeno M."/>
            <person name="Ito K."/>
            <person name="Ito S."/>
            <person name="Ito T."/>
            <person name="Ito Y."/>
            <person name="Ito Y."/>
            <person name="Iwabuchi A."/>
            <person name="Kamiya K."/>
            <person name="Karasawa W."/>
            <person name="Kurita K."/>
            <person name="Katagiri S."/>
            <person name="Kikuta A."/>
            <person name="Kobayashi H."/>
            <person name="Kobayashi N."/>
            <person name="Machita K."/>
            <person name="Maehara T."/>
            <person name="Masukawa M."/>
            <person name="Mizubayashi T."/>
            <person name="Mukai Y."/>
            <person name="Nagasaki H."/>
            <person name="Nagata Y."/>
            <person name="Naito S."/>
            <person name="Nakashima M."/>
            <person name="Nakama Y."/>
            <person name="Nakamichi Y."/>
            <person name="Nakamura M."/>
            <person name="Meguro A."/>
            <person name="Negishi M."/>
            <person name="Ohta I."/>
            <person name="Ohta T."/>
            <person name="Okamoto M."/>
            <person name="Ono N."/>
            <person name="Saji S."/>
            <person name="Sakaguchi M."/>
            <person name="Sakai K."/>
            <person name="Shibata M."/>
            <person name="Shimokawa T."/>
            <person name="Song J."/>
            <person name="Takazaki Y."/>
            <person name="Terasawa K."/>
            <person name="Tsugane M."/>
            <person name="Tsuji K."/>
            <person name="Ueda S."/>
            <person name="Waki K."/>
            <person name="Yamagata H."/>
            <person name="Yamamoto M."/>
            <person name="Yamamoto S."/>
            <person name="Yamane H."/>
            <person name="Yoshiki S."/>
            <person name="Yoshihara R."/>
            <person name="Yukawa K."/>
            <person name="Zhong H."/>
            <person name="Yano M."/>
            <person name="Yuan Q."/>
            <person name="Ouyang S."/>
            <person name="Liu J."/>
            <person name="Jones K.M."/>
            <person name="Gansberger K."/>
            <person name="Moffat K."/>
            <person name="Hill J."/>
            <person name="Bera J."/>
            <person name="Fadrosh D."/>
            <person name="Jin S."/>
            <person name="Johri S."/>
            <person name="Kim M."/>
            <person name="Overton L."/>
            <person name="Reardon M."/>
            <person name="Tsitrin T."/>
            <person name="Vuong H."/>
            <person name="Weaver B."/>
            <person name="Ciecko A."/>
            <person name="Tallon L."/>
            <person name="Jackson J."/>
            <person name="Pai G."/>
            <person name="Aken S.V."/>
            <person name="Utterback T."/>
            <person name="Reidmuller S."/>
            <person name="Feldblyum T."/>
            <person name="Hsiao J."/>
            <person name="Zismann V."/>
            <person name="Iobst S."/>
            <person name="de Vazeille A.R."/>
            <person name="Buell C.R."/>
            <person name="Ying K."/>
            <person name="Li Y."/>
            <person name="Lu T."/>
            <person name="Huang Y."/>
            <person name="Zhao Q."/>
            <person name="Feng Q."/>
            <person name="Zhang L."/>
            <person name="Zhu J."/>
            <person name="Weng Q."/>
            <person name="Mu J."/>
            <person name="Lu Y."/>
            <person name="Fan D."/>
            <person name="Liu Y."/>
            <person name="Guan J."/>
            <person name="Zhang Y."/>
            <person name="Yu S."/>
            <person name="Liu X."/>
            <person name="Zhang Y."/>
            <person name="Hong G."/>
            <person name="Han B."/>
            <person name="Choisne N."/>
            <person name="Demange N."/>
            <person name="Orjeda G."/>
            <person name="Samain S."/>
            <person name="Cattolico L."/>
            <person name="Pelletier E."/>
            <person name="Couloux A."/>
            <person name="Segurens B."/>
            <person name="Wincker P."/>
            <person name="D'Hont A."/>
            <person name="Scarpelli C."/>
            <person name="Weissenbach J."/>
            <person name="Salanoubat M."/>
            <person name="Quetier F."/>
            <person name="Yu Y."/>
            <person name="Kim H.R."/>
            <person name="Rambo T."/>
            <person name="Currie J."/>
            <person name="Collura K."/>
            <person name="Luo M."/>
            <person name="Yang T."/>
            <person name="Ammiraju J.S.S."/>
            <person name="Engler F."/>
            <person name="Soderlund C."/>
            <person name="Wing R.A."/>
            <person name="Palmer L.E."/>
            <person name="de la Bastide M."/>
            <person name="Spiegel L."/>
            <person name="Nascimento L."/>
            <person name="Zutavern T."/>
            <person name="O'Shaughnessy A."/>
            <person name="Dike S."/>
            <person name="Dedhia N."/>
            <person name="Preston R."/>
            <person name="Balija V."/>
            <person name="McCombie W.R."/>
            <person name="Chow T."/>
            <person name="Chen H."/>
            <person name="Chung M."/>
            <person name="Chen C."/>
            <person name="Shaw J."/>
            <person name="Wu H."/>
            <person name="Hsiao K."/>
            <person name="Chao Y."/>
            <person name="Chu M."/>
            <person name="Cheng C."/>
            <person name="Hour A."/>
            <person name="Lee P."/>
            <person name="Lin S."/>
            <person name="Lin Y."/>
            <person name="Liou J."/>
            <person name="Liu S."/>
            <person name="Hsing Y."/>
            <person name="Raghuvanshi S."/>
            <person name="Mohanty A."/>
            <person name="Bharti A.K."/>
            <person name="Gaur A."/>
            <person name="Gupta V."/>
            <person name="Kumar D."/>
            <person name="Ravi V."/>
            <person name="Vij S."/>
            <person name="Kapur A."/>
            <person name="Khurana P."/>
            <person name="Khurana P."/>
            <person name="Khurana J.P."/>
            <person name="Tyagi A.K."/>
            <person name="Gaikwad K."/>
            <person name="Singh A."/>
            <person name="Dalal V."/>
            <person name="Srivastava S."/>
            <person name="Dixit A."/>
            <person name="Pal A.K."/>
            <person name="Ghazi I.A."/>
            <person name="Yadav M."/>
            <person name="Pandit A."/>
            <person name="Bhargava A."/>
            <person name="Sureshbabu K."/>
            <person name="Batra K."/>
            <person name="Sharma T.R."/>
            <person name="Mohapatra T."/>
            <person name="Singh N.K."/>
            <person name="Messing J."/>
            <person name="Nelson A.B."/>
            <person name="Fuks G."/>
            <person name="Kavchok S."/>
            <person name="Keizer G."/>
            <person name="Linton E."/>
            <person name="Llaca V."/>
            <person name="Song R."/>
            <person name="Tanyolac B."/>
            <person name="Young S."/>
            <person name="Ho-Il K."/>
            <person name="Hahn J.H."/>
            <person name="Sangsakoo G."/>
            <person name="Vanavichit A."/>
            <person name="de Mattos Luiz.A.T."/>
            <person name="Zimmer P.D."/>
            <person name="Malone G."/>
            <person name="Dellagostin O."/>
            <person name="de Oliveira A.C."/>
            <person name="Bevan M."/>
            <person name="Bancroft I."/>
            <person name="Minx P."/>
            <person name="Cordum H."/>
            <person name="Wilson R."/>
            <person name="Cheng Z."/>
            <person name="Jin W."/>
            <person name="Jiang J."/>
            <person name="Leong S.A."/>
            <person name="Iwama H."/>
            <person name="Gojobori T."/>
            <person name="Itoh T."/>
            <person name="Niimura Y."/>
            <person name="Fujii Y."/>
            <person name="Habara T."/>
            <person name="Sakai H."/>
            <person name="Sato Y."/>
            <person name="Wilson G."/>
            <person name="Kumar K."/>
            <person name="McCouch S."/>
            <person name="Juretic N."/>
            <person name="Hoen D."/>
            <person name="Wright S."/>
            <person name="Bruskiewich R."/>
            <person name="Bureau T."/>
            <person name="Miyao A."/>
            <person name="Hirochika H."/>
            <person name="Nishikawa T."/>
            <person name="Kadowaki K."/>
            <person name="Sugiura M."/>
            <person name="Burr B."/>
            <person name="Sasaki T."/>
        </authorList>
    </citation>
    <scope>NUCLEOTIDE SEQUENCE [LARGE SCALE GENOMIC DNA]</scope>
    <source>
        <strain evidence="2">cv. Nipponbare</strain>
    </source>
</reference>
<name>Q6YZE4_ORYSJ</name>
<dbReference type="Proteomes" id="UP000000763">
    <property type="component" value="Chromosome 8"/>
</dbReference>
<evidence type="ECO:0000313" key="1">
    <source>
        <dbReference type="EMBL" id="BAD11645.1"/>
    </source>
</evidence>
<sequence>MSPRHSNEGIRLDFAKTNKCWHHTLLDIAKPHLMHFHGAFSFVCGLYDAIQDGGCVRFGEWLWHATPGGGAFVEIRWYQLEGGLAMTCGLLRQKERSDDPVPKINHITQCCLIVQVIISVLESNVNELNIAELRGLEEAMTNALTVVKNKLMMKVASVLPQSEKKRKSCSISEPRSGVSS</sequence>